<accession>A0ACB7TTP7</accession>
<evidence type="ECO:0000313" key="1">
    <source>
        <dbReference type="EMBL" id="KAH7651853.1"/>
    </source>
</evidence>
<evidence type="ECO:0000313" key="2">
    <source>
        <dbReference type="Proteomes" id="UP000827976"/>
    </source>
</evidence>
<organism evidence="1 2">
    <name type="scientific">Dioscorea alata</name>
    <name type="common">Purple yam</name>
    <dbReference type="NCBI Taxonomy" id="55571"/>
    <lineage>
        <taxon>Eukaryota</taxon>
        <taxon>Viridiplantae</taxon>
        <taxon>Streptophyta</taxon>
        <taxon>Embryophyta</taxon>
        <taxon>Tracheophyta</taxon>
        <taxon>Spermatophyta</taxon>
        <taxon>Magnoliopsida</taxon>
        <taxon>Liliopsida</taxon>
        <taxon>Dioscoreales</taxon>
        <taxon>Dioscoreaceae</taxon>
        <taxon>Dioscorea</taxon>
    </lineage>
</organism>
<comment type="caution">
    <text evidence="1">The sequence shown here is derived from an EMBL/GenBank/DDBJ whole genome shotgun (WGS) entry which is preliminary data.</text>
</comment>
<gene>
    <name evidence="1" type="ORF">IHE45_20G083800</name>
</gene>
<reference evidence="2" key="1">
    <citation type="journal article" date="2022" name="Nat. Commun.">
        <title>Chromosome evolution and the genetic basis of agronomically important traits in greater yam.</title>
        <authorList>
            <person name="Bredeson J.V."/>
            <person name="Lyons J.B."/>
            <person name="Oniyinde I.O."/>
            <person name="Okereke N.R."/>
            <person name="Kolade O."/>
            <person name="Nnabue I."/>
            <person name="Nwadili C.O."/>
            <person name="Hribova E."/>
            <person name="Parker M."/>
            <person name="Nwogha J."/>
            <person name="Shu S."/>
            <person name="Carlson J."/>
            <person name="Kariba R."/>
            <person name="Muthemba S."/>
            <person name="Knop K."/>
            <person name="Barton G.J."/>
            <person name="Sherwood A.V."/>
            <person name="Lopez-Montes A."/>
            <person name="Asiedu R."/>
            <person name="Jamnadass R."/>
            <person name="Muchugi A."/>
            <person name="Goodstein D."/>
            <person name="Egesi C.N."/>
            <person name="Featherston J."/>
            <person name="Asfaw A."/>
            <person name="Simpson G.G."/>
            <person name="Dolezel J."/>
            <person name="Hendre P.S."/>
            <person name="Van Deynze A."/>
            <person name="Kumar P.L."/>
            <person name="Obidiegwu J.E."/>
            <person name="Bhattacharjee R."/>
            <person name="Rokhsar D.S."/>
        </authorList>
    </citation>
    <scope>NUCLEOTIDE SEQUENCE [LARGE SCALE GENOMIC DNA]</scope>
    <source>
        <strain evidence="2">cv. TDa95/00328</strain>
    </source>
</reference>
<sequence>MAAATAAAAAARSVFRSSSVRSMATRLSAGTSASRPPLRIPKPQRPAAPPPSLPRILRSPVEMSFCVESLLPMHSVTAAALMNSMLSIPGNGYGWLLEENEKKFALSVLMVYNS</sequence>
<name>A0ACB7TTP7_DIOAL</name>
<dbReference type="EMBL" id="CM037030">
    <property type="protein sequence ID" value="KAH7651853.1"/>
    <property type="molecule type" value="Genomic_DNA"/>
</dbReference>
<keyword evidence="2" id="KW-1185">Reference proteome</keyword>
<protein>
    <submittedName>
        <fullName evidence="1">Uncharacterized protein</fullName>
    </submittedName>
</protein>
<proteinExistence type="predicted"/>
<dbReference type="Proteomes" id="UP000827976">
    <property type="component" value="Chromosome 20"/>
</dbReference>